<reference evidence="2" key="2">
    <citation type="submission" date="2020-09" db="EMBL/GenBank/DDBJ databases">
        <authorList>
            <person name="Sun Q."/>
            <person name="Ohkuma M."/>
        </authorList>
    </citation>
    <scope>NUCLEOTIDE SEQUENCE</scope>
    <source>
        <strain evidence="2">JCM 3131</strain>
    </source>
</reference>
<organism evidence="2 3">
    <name type="scientific">Streptomyces ruber</name>
    <dbReference type="NCBI Taxonomy" id="83378"/>
    <lineage>
        <taxon>Bacteria</taxon>
        <taxon>Bacillati</taxon>
        <taxon>Actinomycetota</taxon>
        <taxon>Actinomycetes</taxon>
        <taxon>Kitasatosporales</taxon>
        <taxon>Streptomycetaceae</taxon>
        <taxon>Streptomyces</taxon>
    </lineage>
</organism>
<feature type="transmembrane region" description="Helical" evidence="1">
    <location>
        <begin position="201"/>
        <end position="222"/>
    </location>
</feature>
<accession>A0A918BHL4</accession>
<evidence type="ECO:0000256" key="1">
    <source>
        <dbReference type="SAM" id="Phobius"/>
    </source>
</evidence>
<name>A0A918BHL4_9ACTN</name>
<protein>
    <recommendedName>
        <fullName evidence="4">DUF4184 domain-containing protein</fullName>
    </recommendedName>
</protein>
<proteinExistence type="predicted"/>
<reference evidence="2" key="1">
    <citation type="journal article" date="2014" name="Int. J. Syst. Evol. Microbiol.">
        <title>Complete genome sequence of Corynebacterium casei LMG S-19264T (=DSM 44701T), isolated from a smear-ripened cheese.</title>
        <authorList>
            <consortium name="US DOE Joint Genome Institute (JGI-PGF)"/>
            <person name="Walter F."/>
            <person name="Albersmeier A."/>
            <person name="Kalinowski J."/>
            <person name="Ruckert C."/>
        </authorList>
    </citation>
    <scope>NUCLEOTIDE SEQUENCE</scope>
    <source>
        <strain evidence="2">JCM 3131</strain>
    </source>
</reference>
<evidence type="ECO:0000313" key="2">
    <source>
        <dbReference type="EMBL" id="GGQ67811.1"/>
    </source>
</evidence>
<keyword evidence="3" id="KW-1185">Reference proteome</keyword>
<feature type="transmembrane region" description="Helical" evidence="1">
    <location>
        <begin position="242"/>
        <end position="263"/>
    </location>
</feature>
<feature type="transmembrane region" description="Helical" evidence="1">
    <location>
        <begin position="158"/>
        <end position="180"/>
    </location>
</feature>
<dbReference type="Proteomes" id="UP000620156">
    <property type="component" value="Unassembled WGS sequence"/>
</dbReference>
<sequence length="285" mass="30029">MPFTLSHAAAVLPALRGDGSGRGRLVPSLLVAGSMAPDMTYYAASAVPGAMEFGTFTHSLAGVLTFDVLVALALAGGWLFLREPLVALLPRARQGRVASLVRCGAPRPPRRPSTVVWWYVSAALGGLTHVFLDAFTHLHGWGARVFPVLLQDFAGQPLFWYLQYGGSAVAAVVLAVYVVLALRRQPPVPPVGSAGPVGVPVLSAADRWVAVAVIGGCALVAAAHRVNRWWAYWGSIAKPYEIIPTLCFGAGAGLAVGVVLYGAGVRMWRPAPASVPRRDDAPVPR</sequence>
<feature type="transmembrane region" description="Helical" evidence="1">
    <location>
        <begin position="60"/>
        <end position="81"/>
    </location>
</feature>
<keyword evidence="1" id="KW-0812">Transmembrane</keyword>
<evidence type="ECO:0000313" key="3">
    <source>
        <dbReference type="Proteomes" id="UP000620156"/>
    </source>
</evidence>
<evidence type="ECO:0008006" key="4">
    <source>
        <dbReference type="Google" id="ProtNLM"/>
    </source>
</evidence>
<keyword evidence="1" id="KW-1133">Transmembrane helix</keyword>
<dbReference type="AlphaFoldDB" id="A0A918BHL4"/>
<dbReference type="EMBL" id="BMQK01000009">
    <property type="protein sequence ID" value="GGQ67811.1"/>
    <property type="molecule type" value="Genomic_DNA"/>
</dbReference>
<dbReference type="InterPro" id="IPR025238">
    <property type="entry name" value="DUF4184"/>
</dbReference>
<gene>
    <name evidence="2" type="ORF">GCM10010145_42110</name>
</gene>
<dbReference type="RefSeq" id="WP_189218412.1">
    <property type="nucleotide sequence ID" value="NZ_BMQK01000009.1"/>
</dbReference>
<feature type="transmembrane region" description="Helical" evidence="1">
    <location>
        <begin position="116"/>
        <end position="138"/>
    </location>
</feature>
<keyword evidence="1" id="KW-0472">Membrane</keyword>
<comment type="caution">
    <text evidence="2">The sequence shown here is derived from an EMBL/GenBank/DDBJ whole genome shotgun (WGS) entry which is preliminary data.</text>
</comment>
<dbReference type="Pfam" id="PF13803">
    <property type="entry name" value="DUF4184"/>
    <property type="match status" value="1"/>
</dbReference>